<dbReference type="GO" id="GO:0061630">
    <property type="term" value="F:ubiquitin protein ligase activity"/>
    <property type="evidence" value="ECO:0007669"/>
    <property type="project" value="UniProtKB-EC"/>
</dbReference>
<proteinExistence type="inferred from homology"/>
<keyword evidence="18" id="KW-0391">Immunity</keyword>
<dbReference type="GO" id="GO:2000051">
    <property type="term" value="P:negative regulation of non-canonical Wnt signaling pathway"/>
    <property type="evidence" value="ECO:0007669"/>
    <property type="project" value="TreeGrafter"/>
</dbReference>
<evidence type="ECO:0000256" key="10">
    <source>
        <dbReference type="ARBA" id="ARBA00022679"/>
    </source>
</evidence>
<dbReference type="InterPro" id="IPR001841">
    <property type="entry name" value="Znf_RING"/>
</dbReference>
<keyword evidence="16" id="KW-0862">Zinc</keyword>
<comment type="pathway">
    <text evidence="4">Protein modification; protein ubiquitination.</text>
</comment>
<keyword evidence="15" id="KW-0378">Hydrolase</keyword>
<accession>A0A8C3UFF9</accession>
<dbReference type="EC" id="2.3.2.27" evidence="6"/>
<dbReference type="GO" id="GO:0005829">
    <property type="term" value="C:cytosol"/>
    <property type="evidence" value="ECO:0007669"/>
    <property type="project" value="UniProtKB-SubCell"/>
</dbReference>
<comment type="similarity">
    <text evidence="5">Belongs to the AAA ATPase family.</text>
</comment>
<sequence>MLCFLFHWAMFVSLLQNANTKEESQSPSEKMSQKPSPSQGAEAARKKDAVAAADSPKNKKDQKNQKSVEKIKESSVGRSEGVTVYFHAILSKDFNLNPDIHKVFIRAGDIPPYAEWKDNICELNCTRNLGEHGYLIEGAVTLTQDILEKCIPYKYWVSSGKGEYEFIYKKQESNEYVNRCLFIRKALLNNGEWHQYDDIVCAKPSMMRNWWNKLISAEYKEVVEGKKIAATVMLESIFSILETWSADNLKNFLFQLRQFHSVAAAQLLFESKAIVWRELNFSTEQVIPSLAQAENILLLNPNFHFAVGLAGLILLFQSSVEKQVIQSKLALGLTILLVVECYSLPTHKDDLPSLCSLLCLDQASQQHCVCFISFFLFSLKVDLTNLCQRCIECDVEQWVWILPLLHSFGAPLQQEHELLEEDVWAGLEGLAFSEIRRKRDGGTLLERMREKKYLMEFDGTLVKSWLCLLPLGSLPEFIRDFSSDLLVTLQGLVHRLKNVDVLWRTSEVCLLAVLPSSGMKAQTGLLGVFWGGFETQTVGPHSVTQPCSLCVPWQMQNNLLEKISAYNMHQFSQLVSAVMVKSWPVRAGQSEGNFDKILHHLLTWPDVKHIFSYNGTNRDLLDKLTDEAKDVMATADSVLTSVTDGIQQGSILVKHLEEVFQHQEQFIGIWETSKRGVQRGLKELLELRHEEVTQLRRESKAIGTFLSMCRNVKDSVRGRVLGGQSESDLSSKRLDRVVIMGKRPLETFYSLSPELKQFVHRMHFFKDSLIFQQFWEEAAQKAGKEYECDYQEEEEEEDEEEMVPDLDLDDVLDTVIRPCFDSYEILYDDLRSGHLTLGAVDRIFREFTNHPENLRAELSTICGLRPAEDRAWVDQRVQQIQQYHEMHLTFDAAKIIAQVKDSLGLSGDFSILENLLHIVSIHDFNSTQKLDSISPELVQAKELLQGITVPRRGCLRELAQQKEFVCWVREALKDINELEVFVDLASISAGENDMDVDRVACFHGSVHGYSSLLYELQQHSGFQDFMRCLQKLWRALDSDESLPEKLVSSAGHLEWLKTVKESHGSVELSSLSLAAAINSRGVYVLRAPADGQKVSLDSVLHFTLPGSSGDTDASWKYSLAELRELQNKLMLMSVKGEQGLEVERFSEVFSNVQRLAQAFIDLYSAGNMLFRSWLAQVYCSPHRESCVLIDFSLGPIPLLEGQGDMAAVLPALCKTMESFLESWKSFMNTKRLEHFYLNYYTAEQLVYLCQELGQGSPSQAALMMLSFLNHNCTEPDVLAAHLSQGPPSSGKAVSDFQVLLDGEKDLSAQLECIWECYMGNMGSFLPSCLDIDTLGVWLESLASRGGERVSRNFPQDLLYVGQPNLITCPRSEVLSSALAIYMNSPEQPLPTFDEVLLCTPHTSAEQVGLFLRRCLIPCRGGSKIYTMLFADELSYEVSCRAEELFQHLQCYSSSYRLIILCNCERENSYLPSAFSHCKVHMIPQRSRADIQQYLQQHFRVPQPSSSAAAVFKEHMCVGIVSSKRAGMGKSLYVKRLHERLQEEQPDCTELLKTIRLIEPEIDEDKVLKSLLPFLKREHQTKPMIFHFDITSSVQRGIPEFLFKLLVLQYLTDNNGHMWLRQKCHLYIIEILEVSPVPKKMSVSQKYQFLDVFPKVTCKSPKEVLEMETLGNRSGGALDLGMDKEEFRSEAFQRPFQYLKRFDQGCDLDTFWYEELLVEGSPAECLQLFLLHCGVVDPSWAELRNFTWFLNIQLRDCEASVFCNPDFVQDTLKGFKNFVVGFMILMARDFATPSLSISDQSSGRPESSHLENVAEEDLLPFRIRKKWESEPHPYLFFNEDRVSMTFIGFHFQQNGNCIDAINPLNGSVIKKNIMSPQLYQGLVMQRVPFNVPFDQLSRGEKLERLCMVLGLSWVLDPDETYELTMDNVLKILAIEMRFRCNIPVVIMGETGCGKTRLVKFLCQLRRSFLEVENLKLVKVHGGTTAEMIYARVREAEALAKSNKEKHGLDTVLFFDEANTTEAVSSIKEVLCDRTVQGKPLASSSGLRIIAACNPYRKHTDRMIQRLELAGLGYRVKADESREKLGSIPLRQLVYRVHALPPSMVPLVWDFGQLNDRAEKMYIQQIVQRVAEQLAGDEQLPMAEDEVSTVTEVLFVSQQYMRQRDDECSFVSLRDVERCMEVFKWFYRHRELLLRELEKYLAERKAPKGSGDRSTVTWALVLAVGVCYHASLERKEPYRTAISQVLPKPYDTQKRILEEISLMQDLFLSGVPLRDTIARNLALKENVFMMVICIELKIPLFLVGKPGSSKSLAKTIVADAMQGQAAHSDLFKDLKQIHLVSFQCSPLSTPEGIIGTFKHCARFQEGKNLEEYVSVVVLDEIGLAEDSPKMPLKTLHPLLEDGCIDDVPLPHKKVGFIGISNWALDPAKMNRGIFVSRGDPSREELIESAKGICCSARGALQKVEQYFHHFADAYENICKAQDREFFGLRDYYSLIKMFFALAKSSKSEPSPQDIAAVVLRNFGGKDDVNALEIFTSKLLERGEIRAHDISRLELIRQNIFSSTEDGDCRYLLVLTENYAALQILQQAFFTARQQPEIIFGSSFPKDQEYTQICRNINRVKVCMETGQMVVLLNLQNLYESLYDALNQYYVYLAGQKYVDLGLGTHRVKCRVHPRFRLIVIEEKDVVYKHFPIPLINRLEKHYLDISTVLDQGQREAVQELQRWVQQFTAVNAEEHFIRQQHYSPADVFVGYHANACASLVLQGTQRLQPSCTPAQLLPRVTEWAQLALLNCATPDAVIRLCSSVGVFMAHTYFRQQQHTSFADFLGAQVGAGAGPQVAFTEVTTFSRLLTSADIPCLEREVQVWRVFCFSTDGGGRLCSQYTVVNEINKLELGEVSVFVYFIMKLSRVEGGTSYVGFQGGLWQSVHIDDLRRSKDMTCDLTALQSLTISQMFSEDPAAGTEAQEEEEMEVETAVPGAEHHEVSSELNCEPLKGVCWGQVTPGMLCFPGQGEILDTTVLLRTCVQSAVGMLRDQNEDLSRSRRRIEILLGFFSKEDELRASFLRITKARLSSLLKKQEENSLHPQNWVLREASNLSALQEAGTFRHTLWKRVQKVVTPLLALLITVIDRNGNLELLARPGAKWVTNLWMFIFNDTKFLSVPPGPEIILVQNNMMVSADAGNEMPFSWRIKEYLEEMWLEAQYIQNTEGHAEKFVEYFQKTALGKFISALTEEERQMLFECYIRDFIVLTIGVSSQEELQCLQVAFVSCVEEWVSESPWREELVPTLPWVHLAHNQFKSRLQNLSRILPWQGVLLSPGRVLGPVCVQVLDVLAAVGCAEELEKQVQTAPPKLWLQRVKNLHMPIEFLCQEEGAQRPGSHCPVWCCVPRACWSRVFAMALFVEHVLFGIRAVMPEFESLVQKYTLLLAKCFQHHSDMKSHPTFAAVLAVLCQCKDELCSLLFLDSRQGLGPCPICLGEPKDPVRLPCTHVFCHRCIRQWLVPAQMHCPCCRAAVENDVDLTVSEELRAAIAKNALFRQRCNNFFIDAVTTMCFKDNKPPEPAVIQSLLNLLFVHRSLVKDSDHPAVYTKFLSPFNDEVDETPIIRSVMLKLLLKYSFNEVKDDVQRYLCQVEHNELLEKNDKKELYLLFVNCLEDSMCEKSEDSLGQGHGNLPEDRAFLENYLAGSRGAPEECSVEYLQAVARVRLCLSRAAELIFDLQQHPKPEQMKEKQHYLKSVEEFCSLARNDWHRVYLVRKIASQHGLEFAQNLVTEPQFRWVFPVQHSQSQHMDRYLVCGERYRALRDAVGRAMMEGTAQGLLQAQQVQPSAPLLFACVGSILMVLTLSNLCFQQTEMMTGFIQSCQVLNSPELQVLALALVRNTVPRLAVKPWGSQQGALMEMAVHAAAVLLCGHSPVLQPLRNLACQPHSMQHSFLPTMPEDIMAQARTWEGVGQLQWYVCPNGHPCTVGECGKPTEISFCPDCHVPIGGTDHKPVAGFHHEDRTQPGHILGDIQHRRTLGMSDRGMSPMVFVLLRLLTHLAMLLGASRDPEVSPKNPSKPAVDDVVSFLQQHIQEDLAQLTRTVGKSVDDTLNIVHLVLSSLLQAPQQQPGQWLVQFDDVLSTKDKRNKWEQIVANTIIIPELKDLDKKLLKLNQQIQEDERIFSNPIVKIVYGDPGTFLPQLPGDSHIHHSRMWSCRRRVSVENLGHVVQQKNAKDSVPLLWKFLQKETELRLVKFLPEILALQRDLVRQFQNTAEIKHCSIREFLREPHSDVMRSLLERRVNVFLSVWNKLRSSLDTNGEIKLPKGYCDADLSVDSRLEVLLPRRQGLGLCSTALASYLIGLHNDFVHSVNRHTKEDDSPSEVADLHLISYEVERDLIPLILSNCQYSMERGGETLQDFDLERIQQQVISKFLQGKPLITLTGIPTLVHRHDRNYEQLFSDVRSKLEQSALPSSVMNMISGELQSYSDVCDALSLSEITLGFLAMAGENAEMLLTEYIEQVLQMGDQTNPHVLQALRRCQLKHSLALWQLLCAHKSEQLLRLGRDPFEDLNPGYKKELTPELAKLLHTFLVHSRLETFLQELHEMIILRLRRVRAVQEFKPTWSLKESLLPYLDAKDADFAQELEDTFPDEILLSHAAGTWKAAAAFKREHRES</sequence>
<dbReference type="InterPro" id="IPR031248">
    <property type="entry name" value="RNF213"/>
</dbReference>
<dbReference type="GO" id="GO:0005524">
    <property type="term" value="F:ATP binding"/>
    <property type="evidence" value="ECO:0007669"/>
    <property type="project" value="UniProtKB-KW"/>
</dbReference>
<organism evidence="27 28">
    <name type="scientific">Catharus ustulatus</name>
    <name type="common">Russet-backed thrush</name>
    <name type="synonym">Hylocichla ustulatus</name>
    <dbReference type="NCBI Taxonomy" id="91951"/>
    <lineage>
        <taxon>Eukaryota</taxon>
        <taxon>Metazoa</taxon>
        <taxon>Chordata</taxon>
        <taxon>Craniata</taxon>
        <taxon>Vertebrata</taxon>
        <taxon>Euteleostomi</taxon>
        <taxon>Archelosauria</taxon>
        <taxon>Archosauria</taxon>
        <taxon>Dinosauria</taxon>
        <taxon>Saurischia</taxon>
        <taxon>Theropoda</taxon>
        <taxon>Coelurosauria</taxon>
        <taxon>Aves</taxon>
        <taxon>Neognathae</taxon>
        <taxon>Neoaves</taxon>
        <taxon>Telluraves</taxon>
        <taxon>Australaves</taxon>
        <taxon>Passeriformes</taxon>
        <taxon>Turdidae</taxon>
        <taxon>Catharus</taxon>
    </lineage>
</organism>
<dbReference type="InterPro" id="IPR017907">
    <property type="entry name" value="Znf_RING_CS"/>
</dbReference>
<name>A0A8C3UFF9_CATUS</name>
<evidence type="ECO:0000259" key="26">
    <source>
        <dbReference type="PROSITE" id="PS51981"/>
    </source>
</evidence>
<keyword evidence="24" id="KW-0732">Signal</keyword>
<dbReference type="InterPro" id="IPR046439">
    <property type="entry name" value="ZF_RZ_dom"/>
</dbReference>
<dbReference type="Pfam" id="PF00004">
    <property type="entry name" value="AAA"/>
    <property type="match status" value="1"/>
</dbReference>
<evidence type="ECO:0000256" key="12">
    <source>
        <dbReference type="ARBA" id="ARBA00022741"/>
    </source>
</evidence>
<dbReference type="GO" id="GO:0005811">
    <property type="term" value="C:lipid droplet"/>
    <property type="evidence" value="ECO:0007669"/>
    <property type="project" value="UniProtKB-SubCell"/>
</dbReference>
<dbReference type="SMART" id="SM00184">
    <property type="entry name" value="RING"/>
    <property type="match status" value="1"/>
</dbReference>
<evidence type="ECO:0000256" key="20">
    <source>
        <dbReference type="ARBA" id="ARBA00023268"/>
    </source>
</evidence>
<evidence type="ECO:0000256" key="16">
    <source>
        <dbReference type="ARBA" id="ARBA00022833"/>
    </source>
</evidence>
<keyword evidence="28" id="KW-1185">Reference proteome</keyword>
<evidence type="ECO:0000256" key="8">
    <source>
        <dbReference type="ARBA" id="ARBA00022657"/>
    </source>
</evidence>
<keyword evidence="12" id="KW-0547">Nucleotide-binding</keyword>
<dbReference type="InterPro" id="IPR027417">
    <property type="entry name" value="P-loop_NTPase"/>
</dbReference>
<dbReference type="FunFam" id="3.40.50.300:FF:000491">
    <property type="entry name" value="E3 ubiquitin-protein ligase RNF213"/>
    <property type="match status" value="1"/>
</dbReference>
<dbReference type="InterPro" id="IPR003593">
    <property type="entry name" value="AAA+_ATPase"/>
</dbReference>
<evidence type="ECO:0000256" key="17">
    <source>
        <dbReference type="ARBA" id="ARBA00022840"/>
    </source>
</evidence>
<reference evidence="27" key="1">
    <citation type="submission" date="2020-10" db="EMBL/GenBank/DDBJ databases">
        <title>Catharus ustulatus (Swainson's thrush) genome, bCatUst1, primary haplotype v2.</title>
        <authorList>
            <person name="Delmore K."/>
            <person name="Vafadar M."/>
            <person name="Formenti G."/>
            <person name="Chow W."/>
            <person name="Pelan S."/>
            <person name="Howe K."/>
            <person name="Rhie A."/>
            <person name="Mountcastle J."/>
            <person name="Haase B."/>
            <person name="Fedrigo O."/>
            <person name="Jarvis E.D."/>
        </authorList>
    </citation>
    <scope>NUCLEOTIDE SEQUENCE [LARGE SCALE GENOMIC DNA]</scope>
</reference>
<dbReference type="PROSITE" id="PS51981">
    <property type="entry name" value="ZF_RZ"/>
    <property type="match status" value="1"/>
</dbReference>
<keyword evidence="13 22" id="KW-0863">Zinc-finger</keyword>
<dbReference type="SUPFAM" id="SSF52540">
    <property type="entry name" value="P-loop containing nucleoside triphosphate hydrolases"/>
    <property type="match status" value="2"/>
</dbReference>
<keyword evidence="8" id="KW-0037">Angiogenesis</keyword>
<feature type="region of interest" description="Disordered" evidence="23">
    <location>
        <begin position="2952"/>
        <end position="2979"/>
    </location>
</feature>
<reference evidence="27" key="2">
    <citation type="submission" date="2025-08" db="UniProtKB">
        <authorList>
            <consortium name="Ensembl"/>
        </authorList>
    </citation>
    <scope>IDENTIFICATION</scope>
</reference>
<evidence type="ECO:0000256" key="9">
    <source>
        <dbReference type="ARBA" id="ARBA00022677"/>
    </source>
</evidence>
<keyword evidence="20" id="KW-0511">Multifunctional enzyme</keyword>
<keyword evidence="7" id="KW-0963">Cytoplasm</keyword>
<feature type="compositionally biased region" description="Basic and acidic residues" evidence="23">
    <location>
        <begin position="56"/>
        <end position="72"/>
    </location>
</feature>
<dbReference type="PANTHER" id="PTHR22605">
    <property type="entry name" value="RZ-TYPE DOMAIN-CONTAINING PROTEIN"/>
    <property type="match status" value="1"/>
</dbReference>
<dbReference type="GO" id="GO:0016887">
    <property type="term" value="F:ATP hydrolysis activity"/>
    <property type="evidence" value="ECO:0007669"/>
    <property type="project" value="InterPro"/>
</dbReference>
<dbReference type="CDD" id="cd16561">
    <property type="entry name" value="RING-HC_RNF213"/>
    <property type="match status" value="1"/>
</dbReference>
<evidence type="ECO:0000256" key="24">
    <source>
        <dbReference type="SAM" id="SignalP"/>
    </source>
</evidence>
<dbReference type="InterPro" id="IPR013083">
    <property type="entry name" value="Znf_RING/FYVE/PHD"/>
</dbReference>
<feature type="chain" id="PRO_5033998106" description="RING-type E3 ubiquitin transferase" evidence="24">
    <location>
        <begin position="21"/>
        <end position="4650"/>
    </location>
</feature>
<keyword evidence="11" id="KW-0479">Metal-binding</keyword>
<evidence type="ECO:0000256" key="7">
    <source>
        <dbReference type="ARBA" id="ARBA00022490"/>
    </source>
</evidence>
<dbReference type="InterPro" id="IPR003959">
    <property type="entry name" value="ATPase_AAA_core"/>
</dbReference>
<evidence type="ECO:0000256" key="14">
    <source>
        <dbReference type="ARBA" id="ARBA00022786"/>
    </source>
</evidence>
<comment type="subcellular location">
    <subcellularLocation>
        <location evidence="3">Cytoplasm</location>
        <location evidence="3">Cytosol</location>
    </subcellularLocation>
    <subcellularLocation>
        <location evidence="2">Lipid droplet</location>
    </subcellularLocation>
</comment>
<feature type="domain" description="RZ-type" evidence="26">
    <location>
        <begin position="3932"/>
        <end position="4000"/>
    </location>
</feature>
<evidence type="ECO:0000313" key="28">
    <source>
        <dbReference type="Proteomes" id="UP000694563"/>
    </source>
</evidence>
<dbReference type="GO" id="GO:0006629">
    <property type="term" value="P:lipid metabolic process"/>
    <property type="evidence" value="ECO:0007669"/>
    <property type="project" value="UniProtKB-KW"/>
</dbReference>
<dbReference type="FunFam" id="3.40.50.300:FF:000804">
    <property type="entry name" value="E3 ubiquitin-protein ligase RNF213"/>
    <property type="match status" value="1"/>
</dbReference>
<evidence type="ECO:0000256" key="15">
    <source>
        <dbReference type="ARBA" id="ARBA00022801"/>
    </source>
</evidence>
<dbReference type="SMART" id="SM00382">
    <property type="entry name" value="AAA"/>
    <property type="match status" value="2"/>
</dbReference>
<dbReference type="PROSITE" id="PS50089">
    <property type="entry name" value="ZF_RING_2"/>
    <property type="match status" value="1"/>
</dbReference>
<keyword evidence="10" id="KW-0808">Transferase</keyword>
<evidence type="ECO:0000256" key="3">
    <source>
        <dbReference type="ARBA" id="ARBA00004514"/>
    </source>
</evidence>
<comment type="catalytic activity">
    <reaction evidence="1">
        <text>S-ubiquitinyl-[E2 ubiquitin-conjugating enzyme]-L-cysteine + [acceptor protein]-L-lysine = [E2 ubiquitin-conjugating enzyme]-L-cysteine + N(6)-ubiquitinyl-[acceptor protein]-L-lysine.</text>
        <dbReference type="EC" id="2.3.2.27"/>
    </reaction>
</comment>
<evidence type="ECO:0000256" key="21">
    <source>
        <dbReference type="ARBA" id="ARBA00048778"/>
    </source>
</evidence>
<dbReference type="Gene3D" id="3.30.40.10">
    <property type="entry name" value="Zinc/RING finger domain, C3HC4 (zinc finger)"/>
    <property type="match status" value="1"/>
</dbReference>
<evidence type="ECO:0000256" key="4">
    <source>
        <dbReference type="ARBA" id="ARBA00004906"/>
    </source>
</evidence>
<evidence type="ECO:0000259" key="25">
    <source>
        <dbReference type="PROSITE" id="PS50089"/>
    </source>
</evidence>
<feature type="signal peptide" evidence="24">
    <location>
        <begin position="1"/>
        <end position="20"/>
    </location>
</feature>
<protein>
    <recommendedName>
        <fullName evidence="6">RING-type E3 ubiquitin transferase</fullName>
        <ecNumber evidence="6">2.3.2.27</ecNumber>
    </recommendedName>
</protein>
<dbReference type="GO" id="GO:0002040">
    <property type="term" value="P:sprouting angiogenesis"/>
    <property type="evidence" value="ECO:0007669"/>
    <property type="project" value="TreeGrafter"/>
</dbReference>
<evidence type="ECO:0000256" key="22">
    <source>
        <dbReference type="PROSITE-ProRule" id="PRU00175"/>
    </source>
</evidence>
<keyword evidence="14" id="KW-0833">Ubl conjugation pathway</keyword>
<comment type="catalytic activity">
    <reaction evidence="21">
        <text>ATP + H2O = ADP + phosphate + H(+)</text>
        <dbReference type="Rhea" id="RHEA:13065"/>
        <dbReference type="ChEBI" id="CHEBI:15377"/>
        <dbReference type="ChEBI" id="CHEBI:15378"/>
        <dbReference type="ChEBI" id="CHEBI:30616"/>
        <dbReference type="ChEBI" id="CHEBI:43474"/>
        <dbReference type="ChEBI" id="CHEBI:456216"/>
    </reaction>
    <physiologicalReaction direction="left-to-right" evidence="21">
        <dbReference type="Rhea" id="RHEA:13066"/>
    </physiologicalReaction>
</comment>
<evidence type="ECO:0000256" key="13">
    <source>
        <dbReference type="ARBA" id="ARBA00022771"/>
    </source>
</evidence>
<reference evidence="27" key="3">
    <citation type="submission" date="2025-09" db="UniProtKB">
        <authorList>
            <consortium name="Ensembl"/>
        </authorList>
    </citation>
    <scope>IDENTIFICATION</scope>
</reference>
<evidence type="ECO:0000256" key="19">
    <source>
        <dbReference type="ARBA" id="ARBA00023098"/>
    </source>
</evidence>
<dbReference type="GO" id="GO:0016020">
    <property type="term" value="C:membrane"/>
    <property type="evidence" value="ECO:0007669"/>
    <property type="project" value="TreeGrafter"/>
</dbReference>
<evidence type="ECO:0000256" key="6">
    <source>
        <dbReference type="ARBA" id="ARBA00012483"/>
    </source>
</evidence>
<dbReference type="GO" id="GO:0002376">
    <property type="term" value="P:immune system process"/>
    <property type="evidence" value="ECO:0007669"/>
    <property type="project" value="UniProtKB-KW"/>
</dbReference>
<dbReference type="GO" id="GO:0006511">
    <property type="term" value="P:ubiquitin-dependent protein catabolic process"/>
    <property type="evidence" value="ECO:0007669"/>
    <property type="project" value="TreeGrafter"/>
</dbReference>
<evidence type="ECO:0000313" key="27">
    <source>
        <dbReference type="Ensembl" id="ENSCUSP00005013730.1"/>
    </source>
</evidence>
<evidence type="ECO:0000256" key="1">
    <source>
        <dbReference type="ARBA" id="ARBA00000900"/>
    </source>
</evidence>
<evidence type="ECO:0000256" key="11">
    <source>
        <dbReference type="ARBA" id="ARBA00022723"/>
    </source>
</evidence>
<evidence type="ECO:0000256" key="5">
    <source>
        <dbReference type="ARBA" id="ARBA00006914"/>
    </source>
</evidence>
<dbReference type="Ensembl" id="ENSCUST00005014275.1">
    <property type="protein sequence ID" value="ENSCUSP00005013730.1"/>
    <property type="gene ID" value="ENSCUSG00005007909.1"/>
</dbReference>
<dbReference type="GO" id="GO:0005730">
    <property type="term" value="C:nucleolus"/>
    <property type="evidence" value="ECO:0007669"/>
    <property type="project" value="TreeGrafter"/>
</dbReference>
<dbReference type="Gene3D" id="3.40.50.300">
    <property type="entry name" value="P-loop containing nucleotide triphosphate hydrolases"/>
    <property type="match status" value="2"/>
</dbReference>
<dbReference type="Pfam" id="PF20173">
    <property type="entry name" value="ZnF_RZ-type"/>
    <property type="match status" value="1"/>
</dbReference>
<evidence type="ECO:0000256" key="18">
    <source>
        <dbReference type="ARBA" id="ARBA00022859"/>
    </source>
</evidence>
<feature type="domain" description="RING-type" evidence="25">
    <location>
        <begin position="3467"/>
        <end position="3506"/>
    </location>
</feature>
<evidence type="ECO:0000256" key="23">
    <source>
        <dbReference type="SAM" id="MobiDB-lite"/>
    </source>
</evidence>
<feature type="region of interest" description="Disordered" evidence="23">
    <location>
        <begin position="21"/>
        <end position="72"/>
    </location>
</feature>
<keyword evidence="19" id="KW-0443">Lipid metabolism</keyword>
<dbReference type="GO" id="GO:0008270">
    <property type="term" value="F:zinc ion binding"/>
    <property type="evidence" value="ECO:0007669"/>
    <property type="project" value="UniProtKB-KW"/>
</dbReference>
<keyword evidence="9" id="KW-0551">Lipid droplet</keyword>
<dbReference type="Proteomes" id="UP000694563">
    <property type="component" value="Chromosome 20"/>
</dbReference>
<evidence type="ECO:0000256" key="2">
    <source>
        <dbReference type="ARBA" id="ARBA00004502"/>
    </source>
</evidence>
<dbReference type="SUPFAM" id="SSF57850">
    <property type="entry name" value="RING/U-box"/>
    <property type="match status" value="1"/>
</dbReference>
<dbReference type="PROSITE" id="PS00518">
    <property type="entry name" value="ZF_RING_1"/>
    <property type="match status" value="1"/>
</dbReference>
<keyword evidence="17" id="KW-0067">ATP-binding</keyword>
<gene>
    <name evidence="27" type="primary">RNF213</name>
</gene>
<dbReference type="PANTHER" id="PTHR22605:SF16">
    <property type="entry name" value="E3 UBIQUITIN-PROTEIN LIGASE RNF213"/>
    <property type="match status" value="1"/>
</dbReference>
<feature type="compositionally biased region" description="Polar residues" evidence="23">
    <location>
        <begin position="21"/>
        <end position="39"/>
    </location>
</feature>
<dbReference type="Pfam" id="PF13920">
    <property type="entry name" value="zf-C3HC4_3"/>
    <property type="match status" value="1"/>
</dbReference>